<keyword evidence="1" id="KW-0479">Metal-binding</keyword>
<keyword evidence="3" id="KW-0862">Zinc</keyword>
<evidence type="ECO:0000256" key="4">
    <source>
        <dbReference type="PROSITE-ProRule" id="PRU01343"/>
    </source>
</evidence>
<feature type="transmembrane region" description="Helical" evidence="5">
    <location>
        <begin position="112"/>
        <end position="131"/>
    </location>
</feature>
<dbReference type="Proteomes" id="UP001168877">
    <property type="component" value="Unassembled WGS sequence"/>
</dbReference>
<dbReference type="GO" id="GO:0008270">
    <property type="term" value="F:zinc ion binding"/>
    <property type="evidence" value="ECO:0007669"/>
    <property type="project" value="UniProtKB-KW"/>
</dbReference>
<dbReference type="PROSITE" id="PS51999">
    <property type="entry name" value="ZF_GRF"/>
    <property type="match status" value="1"/>
</dbReference>
<keyword evidence="5" id="KW-0812">Transmembrane</keyword>
<evidence type="ECO:0000256" key="3">
    <source>
        <dbReference type="ARBA" id="ARBA00022833"/>
    </source>
</evidence>
<sequence length="142" mass="15856">MASRRVRVPSSSQIFAMNASFLDGDGEDVSSSSSRKCDCGLDAKLRTSTTIRNPGRRFYSCPNFVNGNVKGCGYFEWVDSSSVEVAREEVQWSCIVQDLVKALEKKEDDIRYLRYILGVAIIFCVIFGFGLGCCCCVKDKNY</sequence>
<dbReference type="Pfam" id="PF06839">
    <property type="entry name" value="Zn_ribbon_GRF"/>
    <property type="match status" value="1"/>
</dbReference>
<dbReference type="AlphaFoldDB" id="A0AA39S088"/>
<evidence type="ECO:0000313" key="7">
    <source>
        <dbReference type="EMBL" id="KAK0588076.1"/>
    </source>
</evidence>
<organism evidence="7 8">
    <name type="scientific">Acer saccharum</name>
    <name type="common">Sugar maple</name>
    <dbReference type="NCBI Taxonomy" id="4024"/>
    <lineage>
        <taxon>Eukaryota</taxon>
        <taxon>Viridiplantae</taxon>
        <taxon>Streptophyta</taxon>
        <taxon>Embryophyta</taxon>
        <taxon>Tracheophyta</taxon>
        <taxon>Spermatophyta</taxon>
        <taxon>Magnoliopsida</taxon>
        <taxon>eudicotyledons</taxon>
        <taxon>Gunneridae</taxon>
        <taxon>Pentapetalae</taxon>
        <taxon>rosids</taxon>
        <taxon>malvids</taxon>
        <taxon>Sapindales</taxon>
        <taxon>Sapindaceae</taxon>
        <taxon>Hippocastanoideae</taxon>
        <taxon>Acereae</taxon>
        <taxon>Acer</taxon>
    </lineage>
</organism>
<proteinExistence type="predicted"/>
<keyword evidence="5" id="KW-1133">Transmembrane helix</keyword>
<dbReference type="InterPro" id="IPR010666">
    <property type="entry name" value="Znf_GRF"/>
</dbReference>
<keyword evidence="5" id="KW-0472">Membrane</keyword>
<feature type="domain" description="GRF-type" evidence="6">
    <location>
        <begin position="37"/>
        <end position="81"/>
    </location>
</feature>
<reference evidence="7" key="2">
    <citation type="submission" date="2023-06" db="EMBL/GenBank/DDBJ databases">
        <authorList>
            <person name="Swenson N.G."/>
            <person name="Wegrzyn J.L."/>
            <person name="Mcevoy S.L."/>
        </authorList>
    </citation>
    <scope>NUCLEOTIDE SEQUENCE</scope>
    <source>
        <strain evidence="7">NS2018</strain>
        <tissue evidence="7">Leaf</tissue>
    </source>
</reference>
<keyword evidence="8" id="KW-1185">Reference proteome</keyword>
<dbReference type="EMBL" id="JAUESC010000382">
    <property type="protein sequence ID" value="KAK0588076.1"/>
    <property type="molecule type" value="Genomic_DNA"/>
</dbReference>
<evidence type="ECO:0000313" key="8">
    <source>
        <dbReference type="Proteomes" id="UP001168877"/>
    </source>
</evidence>
<evidence type="ECO:0000256" key="2">
    <source>
        <dbReference type="ARBA" id="ARBA00022771"/>
    </source>
</evidence>
<accession>A0AA39S088</accession>
<reference evidence="7" key="1">
    <citation type="journal article" date="2022" name="Plant J.">
        <title>Strategies of tolerance reflected in two North American maple genomes.</title>
        <authorList>
            <person name="McEvoy S.L."/>
            <person name="Sezen U.U."/>
            <person name="Trouern-Trend A."/>
            <person name="McMahon S.M."/>
            <person name="Schaberg P.G."/>
            <person name="Yang J."/>
            <person name="Wegrzyn J.L."/>
            <person name="Swenson N.G."/>
        </authorList>
    </citation>
    <scope>NUCLEOTIDE SEQUENCE</scope>
    <source>
        <strain evidence="7">NS2018</strain>
    </source>
</reference>
<keyword evidence="2 4" id="KW-0863">Zinc-finger</keyword>
<gene>
    <name evidence="7" type="ORF">LWI29_033944</name>
</gene>
<dbReference type="PANTHER" id="PTHR33248">
    <property type="entry name" value="ZINC ION-BINDING PROTEIN"/>
    <property type="match status" value="1"/>
</dbReference>
<evidence type="ECO:0000256" key="5">
    <source>
        <dbReference type="SAM" id="Phobius"/>
    </source>
</evidence>
<comment type="caution">
    <text evidence="7">The sequence shown here is derived from an EMBL/GenBank/DDBJ whole genome shotgun (WGS) entry which is preliminary data.</text>
</comment>
<evidence type="ECO:0000259" key="6">
    <source>
        <dbReference type="PROSITE" id="PS51999"/>
    </source>
</evidence>
<protein>
    <recommendedName>
        <fullName evidence="6">GRF-type domain-containing protein</fullName>
    </recommendedName>
</protein>
<evidence type="ECO:0000256" key="1">
    <source>
        <dbReference type="ARBA" id="ARBA00022723"/>
    </source>
</evidence>
<name>A0AA39S088_ACESA</name>